<protein>
    <submittedName>
        <fullName evidence="15">Cytochrome b</fullName>
    </submittedName>
</protein>
<dbReference type="InterPro" id="IPR052168">
    <property type="entry name" value="Cytochrome_b561_oxidase"/>
</dbReference>
<keyword evidence="7" id="KW-0479">Metal-binding</keyword>
<dbReference type="RefSeq" id="WP_243320601.1">
    <property type="nucleotide sequence ID" value="NZ_JALGCL010000002.1"/>
</dbReference>
<dbReference type="Proteomes" id="UP001165423">
    <property type="component" value="Unassembled WGS sequence"/>
</dbReference>
<keyword evidence="16" id="KW-1185">Reference proteome</keyword>
<feature type="transmembrane region" description="Helical" evidence="13">
    <location>
        <begin position="145"/>
        <end position="167"/>
    </location>
</feature>
<keyword evidence="11 13" id="KW-0472">Membrane</keyword>
<keyword evidence="6 13" id="KW-0812">Transmembrane</keyword>
<dbReference type="Pfam" id="PF01292">
    <property type="entry name" value="Ni_hydr_CYTB"/>
    <property type="match status" value="1"/>
</dbReference>
<keyword evidence="8" id="KW-0249">Electron transport</keyword>
<gene>
    <name evidence="15" type="ORF">MQC88_07300</name>
</gene>
<evidence type="ECO:0000259" key="14">
    <source>
        <dbReference type="Pfam" id="PF01292"/>
    </source>
</evidence>
<evidence type="ECO:0000256" key="6">
    <source>
        <dbReference type="ARBA" id="ARBA00022692"/>
    </source>
</evidence>
<keyword evidence="10" id="KW-0408">Iron</keyword>
<feature type="domain" description="Cytochrome b561 bacterial/Ni-hydrogenase" evidence="14">
    <location>
        <begin position="9"/>
        <end position="178"/>
    </location>
</feature>
<evidence type="ECO:0000256" key="7">
    <source>
        <dbReference type="ARBA" id="ARBA00022723"/>
    </source>
</evidence>
<accession>A0ABT0A455</accession>
<keyword evidence="4" id="KW-1003">Cell membrane</keyword>
<evidence type="ECO:0000256" key="2">
    <source>
        <dbReference type="ARBA" id="ARBA00004651"/>
    </source>
</evidence>
<dbReference type="PANTHER" id="PTHR30529">
    <property type="entry name" value="CYTOCHROME B561"/>
    <property type="match status" value="1"/>
</dbReference>
<evidence type="ECO:0000313" key="15">
    <source>
        <dbReference type="EMBL" id="MCJ0825761.1"/>
    </source>
</evidence>
<dbReference type="InterPro" id="IPR011577">
    <property type="entry name" value="Cyt_b561_bac/Ni-Hgenase"/>
</dbReference>
<feature type="transmembrane region" description="Helical" evidence="13">
    <location>
        <begin position="87"/>
        <end position="108"/>
    </location>
</feature>
<evidence type="ECO:0000256" key="10">
    <source>
        <dbReference type="ARBA" id="ARBA00023004"/>
    </source>
</evidence>
<sequence>MIGRNTDDRWGAVSQSLHWLIVVLIVVMAWLGLTMTDLPNTPYKIRIYALHKSIGLTILALAALRLLWRWHAGAPHALPGPRWQHRVATFTHAGLYLLLFAVPISGWVTNSAAGFPLPWFGLVHLPPLVGQDEALHELGEDWHEWLFWALAALSLAHAGAAFWHHLFQRDATLARMLPSRWLHVPASKEPPHA</sequence>
<dbReference type="InterPro" id="IPR016174">
    <property type="entry name" value="Di-haem_cyt_TM"/>
</dbReference>
<evidence type="ECO:0000256" key="4">
    <source>
        <dbReference type="ARBA" id="ARBA00022475"/>
    </source>
</evidence>
<evidence type="ECO:0000313" key="16">
    <source>
        <dbReference type="Proteomes" id="UP001165423"/>
    </source>
</evidence>
<dbReference type="EMBL" id="JALGCL010000002">
    <property type="protein sequence ID" value="MCJ0825761.1"/>
    <property type="molecule type" value="Genomic_DNA"/>
</dbReference>
<evidence type="ECO:0000256" key="5">
    <source>
        <dbReference type="ARBA" id="ARBA00022617"/>
    </source>
</evidence>
<comment type="cofactor">
    <cofactor evidence="1">
        <name>heme b</name>
        <dbReference type="ChEBI" id="CHEBI:60344"/>
    </cofactor>
</comment>
<dbReference type="SUPFAM" id="SSF81342">
    <property type="entry name" value="Transmembrane di-heme cytochromes"/>
    <property type="match status" value="1"/>
</dbReference>
<keyword evidence="5" id="KW-0349">Heme</keyword>
<keyword evidence="9 13" id="KW-1133">Transmembrane helix</keyword>
<evidence type="ECO:0000256" key="1">
    <source>
        <dbReference type="ARBA" id="ARBA00001970"/>
    </source>
</evidence>
<proteinExistence type="inferred from homology"/>
<comment type="subcellular location">
    <subcellularLocation>
        <location evidence="2">Cell membrane</location>
        <topology evidence="2">Multi-pass membrane protein</topology>
    </subcellularLocation>
</comment>
<evidence type="ECO:0000256" key="12">
    <source>
        <dbReference type="ARBA" id="ARBA00037975"/>
    </source>
</evidence>
<name>A0ABT0A455_9GAMM</name>
<evidence type="ECO:0000256" key="3">
    <source>
        <dbReference type="ARBA" id="ARBA00022448"/>
    </source>
</evidence>
<reference evidence="15 16" key="1">
    <citation type="submission" date="2022-03" db="EMBL/GenBank/DDBJ databases">
        <title>Luteimonas soily sp. nov., a novel bacterium isolated from the soil.</title>
        <authorList>
            <person name="Zhang X."/>
        </authorList>
    </citation>
    <scope>NUCLEOTIDE SEQUENCE [LARGE SCALE GENOMIC DNA]</scope>
    <source>
        <strain evidence="15 16">50</strain>
    </source>
</reference>
<comment type="similarity">
    <text evidence="12">Belongs to the cytochrome b561 family.</text>
</comment>
<evidence type="ECO:0000256" key="9">
    <source>
        <dbReference type="ARBA" id="ARBA00022989"/>
    </source>
</evidence>
<evidence type="ECO:0000256" key="8">
    <source>
        <dbReference type="ARBA" id="ARBA00022982"/>
    </source>
</evidence>
<keyword evidence="3" id="KW-0813">Transport</keyword>
<organism evidence="15 16">
    <name type="scientific">Cognatiluteimonas sedimenti</name>
    <dbReference type="NCBI Taxonomy" id="2927791"/>
    <lineage>
        <taxon>Bacteria</taxon>
        <taxon>Pseudomonadati</taxon>
        <taxon>Pseudomonadota</taxon>
        <taxon>Gammaproteobacteria</taxon>
        <taxon>Lysobacterales</taxon>
        <taxon>Lysobacteraceae</taxon>
        <taxon>Cognatiluteimonas</taxon>
    </lineage>
</organism>
<feature type="transmembrane region" description="Helical" evidence="13">
    <location>
        <begin position="45"/>
        <end position="67"/>
    </location>
</feature>
<evidence type="ECO:0000256" key="13">
    <source>
        <dbReference type="SAM" id="Phobius"/>
    </source>
</evidence>
<comment type="caution">
    <text evidence="15">The sequence shown here is derived from an EMBL/GenBank/DDBJ whole genome shotgun (WGS) entry which is preliminary data.</text>
</comment>
<evidence type="ECO:0000256" key="11">
    <source>
        <dbReference type="ARBA" id="ARBA00023136"/>
    </source>
</evidence>
<feature type="transmembrane region" description="Helical" evidence="13">
    <location>
        <begin position="12"/>
        <end position="33"/>
    </location>
</feature>
<dbReference type="PANTHER" id="PTHR30529:SF7">
    <property type="entry name" value="CYTOCHROME B561 BACTERIAL_NI-HYDROGENASE DOMAIN-CONTAINING PROTEIN"/>
    <property type="match status" value="1"/>
</dbReference>